<dbReference type="GO" id="GO:0008792">
    <property type="term" value="F:arginine decarboxylase activity"/>
    <property type="evidence" value="ECO:0007669"/>
    <property type="project" value="UniProtKB-EC"/>
</dbReference>
<keyword evidence="6" id="KW-0460">Magnesium</keyword>
<dbReference type="PANTHER" id="PTHR43295">
    <property type="entry name" value="ARGININE DECARBOXYLASE"/>
    <property type="match status" value="1"/>
</dbReference>
<dbReference type="RefSeq" id="WP_012120978.1">
    <property type="nucleotide sequence ID" value="NC_009767.1"/>
</dbReference>
<dbReference type="eggNOG" id="COG0019">
    <property type="taxonomic scope" value="Bacteria"/>
</dbReference>
<dbReference type="PANTHER" id="PTHR43295:SF9">
    <property type="entry name" value="BIOSYNTHETIC ARGININE DECARBOXYLASE"/>
    <property type="match status" value="1"/>
</dbReference>
<evidence type="ECO:0000313" key="13">
    <source>
        <dbReference type="EMBL" id="ABU58554.1"/>
    </source>
</evidence>
<evidence type="ECO:0000256" key="3">
    <source>
        <dbReference type="ARBA" id="ARBA00008357"/>
    </source>
</evidence>
<evidence type="ECO:0000256" key="10">
    <source>
        <dbReference type="PIRSR" id="PIRSR600183-50"/>
    </source>
</evidence>
<gene>
    <name evidence="13" type="ordered locus">Rcas_2474</name>
</gene>
<dbReference type="InterPro" id="IPR029066">
    <property type="entry name" value="PLP-binding_barrel"/>
</dbReference>
<keyword evidence="5" id="KW-0210">Decarboxylase</keyword>
<evidence type="ECO:0000256" key="5">
    <source>
        <dbReference type="ARBA" id="ARBA00022793"/>
    </source>
</evidence>
<evidence type="ECO:0000256" key="1">
    <source>
        <dbReference type="ARBA" id="ARBA00001933"/>
    </source>
</evidence>
<feature type="compositionally biased region" description="Basic and acidic residues" evidence="11">
    <location>
        <begin position="480"/>
        <end position="496"/>
    </location>
</feature>
<keyword evidence="14" id="KW-1185">Reference proteome</keyword>
<dbReference type="HOGENOM" id="CLU_027243_2_0_0"/>
<dbReference type="EC" id="4.1.1.19" evidence="4"/>
<dbReference type="Gene3D" id="3.20.20.10">
    <property type="entry name" value="Alanine racemase"/>
    <property type="match status" value="1"/>
</dbReference>
<dbReference type="InterPro" id="IPR002985">
    <property type="entry name" value="Arg_decrbxlase"/>
</dbReference>
<dbReference type="InterPro" id="IPR000183">
    <property type="entry name" value="Orn/DAP/Arg_de-COase"/>
</dbReference>
<comment type="cofactor">
    <cofactor evidence="2">
        <name>Mg(2+)</name>
        <dbReference type="ChEBI" id="CHEBI:18420"/>
    </cofactor>
</comment>
<evidence type="ECO:0000256" key="11">
    <source>
        <dbReference type="SAM" id="MobiDB-lite"/>
    </source>
</evidence>
<dbReference type="KEGG" id="rca:Rcas_2474"/>
<protein>
    <recommendedName>
        <fullName evidence="4">arginine decarboxylase</fullName>
        <ecNumber evidence="4">4.1.1.19</ecNumber>
    </recommendedName>
</protein>
<sequence>MNGQTYVTAFTNRYGVGPEGPINDFISRRGDRLLLADQIDLNAMAARYGAPLEVVYCPQITVQIERMREWAEAARARSGYAGDFIYAYATKANFAEEVVRTAISSGAHYETSAAADVAIAHYLWQQGVLPSDRFIFCNGSKDHAYIAAIVTLRHAGFARVVPVIDDLDELETLLAMCREPLLLGVRERHTPADVDVNHPGGERFGLTPDEIARVVERLHHTPHRLVMYHAMVGSQIEDPERWNERLARSAEAYARLRQRAPSLWLFNFGGGMPTSAYSLDFRFDYAGFLDRLMTMLAAVCDTHHIPQPTLVGEFGRYTVASHNVFIMEVGRVKCGQGAAPDWVLLNGSLMVALPDSLIVPGQEFIILPLDGWDQPVRPVRLAGRLTCDSDDFFPRPGAPPLLLPEPYPGQKIAFFGVGAYQQMIAGRGGAHHCLTPEMRRIIIERDEDALVVREIAPQNVGQIMGLLGYARETLELPTPQHERMPAERRAPREPIRAPRPARRRNVLRNAPPVRYGAERRGWGVRVRG</sequence>
<evidence type="ECO:0000256" key="9">
    <source>
        <dbReference type="ARBA" id="ARBA00023239"/>
    </source>
</evidence>
<dbReference type="PRINTS" id="PR01179">
    <property type="entry name" value="ODADCRBXLASE"/>
</dbReference>
<keyword evidence="7 10" id="KW-0663">Pyridoxal phosphate</keyword>
<evidence type="ECO:0000313" key="14">
    <source>
        <dbReference type="Proteomes" id="UP000000263"/>
    </source>
</evidence>
<dbReference type="SUPFAM" id="SSF51419">
    <property type="entry name" value="PLP-binding barrel"/>
    <property type="match status" value="1"/>
</dbReference>
<proteinExistence type="inferred from homology"/>
<dbReference type="OrthoDB" id="9802658at2"/>
<dbReference type="EMBL" id="CP000804">
    <property type="protein sequence ID" value="ABU58554.1"/>
    <property type="molecule type" value="Genomic_DNA"/>
</dbReference>
<organism evidence="13 14">
    <name type="scientific">Roseiflexus castenholzii (strain DSM 13941 / HLO8)</name>
    <dbReference type="NCBI Taxonomy" id="383372"/>
    <lineage>
        <taxon>Bacteria</taxon>
        <taxon>Bacillati</taxon>
        <taxon>Chloroflexota</taxon>
        <taxon>Chloroflexia</taxon>
        <taxon>Chloroflexales</taxon>
        <taxon>Roseiflexineae</taxon>
        <taxon>Roseiflexaceae</taxon>
        <taxon>Roseiflexus</taxon>
    </lineage>
</organism>
<evidence type="ECO:0000256" key="6">
    <source>
        <dbReference type="ARBA" id="ARBA00022842"/>
    </source>
</evidence>
<dbReference type="Pfam" id="PF02784">
    <property type="entry name" value="Orn_Arg_deC_N"/>
    <property type="match status" value="1"/>
</dbReference>
<keyword evidence="9" id="KW-0456">Lyase</keyword>
<dbReference type="STRING" id="383372.Rcas_2474"/>
<dbReference type="InterPro" id="IPR022644">
    <property type="entry name" value="De-COase2_N"/>
</dbReference>
<keyword evidence="8" id="KW-0745">Spermidine biosynthesis</keyword>
<dbReference type="Gene3D" id="2.40.37.10">
    <property type="entry name" value="Lyase, Ornithine Decarboxylase, Chain A, domain 1"/>
    <property type="match status" value="1"/>
</dbReference>
<evidence type="ECO:0000256" key="8">
    <source>
        <dbReference type="ARBA" id="ARBA00023066"/>
    </source>
</evidence>
<dbReference type="AlphaFoldDB" id="A7NM06"/>
<dbReference type="Proteomes" id="UP000000263">
    <property type="component" value="Chromosome"/>
</dbReference>
<feature type="active site" description="Proton donor" evidence="10">
    <location>
        <position position="387"/>
    </location>
</feature>
<dbReference type="GO" id="GO:0006527">
    <property type="term" value="P:L-arginine catabolic process"/>
    <property type="evidence" value="ECO:0007669"/>
    <property type="project" value="InterPro"/>
</dbReference>
<dbReference type="InterPro" id="IPR009006">
    <property type="entry name" value="Ala_racemase/Decarboxylase_C"/>
</dbReference>
<comment type="similarity">
    <text evidence="3">Belongs to the Orn/Lys/Arg decarboxylase class-II family. SpeA subfamily.</text>
</comment>
<evidence type="ECO:0000256" key="2">
    <source>
        <dbReference type="ARBA" id="ARBA00001946"/>
    </source>
</evidence>
<evidence type="ECO:0000259" key="12">
    <source>
        <dbReference type="Pfam" id="PF02784"/>
    </source>
</evidence>
<accession>A7NM06</accession>
<evidence type="ECO:0000256" key="7">
    <source>
        <dbReference type="ARBA" id="ARBA00022898"/>
    </source>
</evidence>
<feature type="region of interest" description="Disordered" evidence="11">
    <location>
        <begin position="478"/>
        <end position="509"/>
    </location>
</feature>
<comment type="cofactor">
    <cofactor evidence="1 10">
        <name>pyridoxal 5'-phosphate</name>
        <dbReference type="ChEBI" id="CHEBI:597326"/>
    </cofactor>
</comment>
<reference evidence="13 14" key="1">
    <citation type="submission" date="2007-08" db="EMBL/GenBank/DDBJ databases">
        <title>Complete sequence of Roseiflexus castenholzii DSM 13941.</title>
        <authorList>
            <consortium name="US DOE Joint Genome Institute"/>
            <person name="Copeland A."/>
            <person name="Lucas S."/>
            <person name="Lapidus A."/>
            <person name="Barry K."/>
            <person name="Glavina del Rio T."/>
            <person name="Dalin E."/>
            <person name="Tice H."/>
            <person name="Pitluck S."/>
            <person name="Thompson L.S."/>
            <person name="Brettin T."/>
            <person name="Bruce D."/>
            <person name="Detter J.C."/>
            <person name="Han C."/>
            <person name="Tapia R."/>
            <person name="Schmutz J."/>
            <person name="Larimer F."/>
            <person name="Land M."/>
            <person name="Hauser L."/>
            <person name="Kyrpides N."/>
            <person name="Mikhailova N."/>
            <person name="Bryant D.A."/>
            <person name="Hanada S."/>
            <person name="Tsukatani Y."/>
            <person name="Richardson P."/>
        </authorList>
    </citation>
    <scope>NUCLEOTIDE SEQUENCE [LARGE SCALE GENOMIC DNA]</scope>
    <source>
        <strain evidence="14">DSM 13941 / HLO8</strain>
    </source>
</reference>
<dbReference type="SUPFAM" id="SSF50621">
    <property type="entry name" value="Alanine racemase C-terminal domain-like"/>
    <property type="match status" value="1"/>
</dbReference>
<name>A7NM06_ROSCS</name>
<dbReference type="GO" id="GO:0008295">
    <property type="term" value="P:spermidine biosynthetic process"/>
    <property type="evidence" value="ECO:0007669"/>
    <property type="project" value="UniProtKB-KW"/>
</dbReference>
<evidence type="ECO:0000256" key="4">
    <source>
        <dbReference type="ARBA" id="ARBA00012426"/>
    </source>
</evidence>
<feature type="modified residue" description="N6-(pyridoxal phosphate)lysine" evidence="10">
    <location>
        <position position="91"/>
    </location>
</feature>
<feature type="domain" description="Orn/DAP/Arg decarboxylase 2 N-terminal" evidence="12">
    <location>
        <begin position="75"/>
        <end position="320"/>
    </location>
</feature>